<accession>A0A1I1JCE9</accession>
<proteinExistence type="predicted"/>
<gene>
    <name evidence="1" type="ORF">SAMN04488059_105149</name>
</gene>
<dbReference type="Gene3D" id="3.30.70.100">
    <property type="match status" value="1"/>
</dbReference>
<dbReference type="Proteomes" id="UP000182258">
    <property type="component" value="Unassembled WGS sequence"/>
</dbReference>
<dbReference type="SUPFAM" id="SSF54909">
    <property type="entry name" value="Dimeric alpha+beta barrel"/>
    <property type="match status" value="1"/>
</dbReference>
<dbReference type="InterPro" id="IPR009874">
    <property type="entry name" value="DUF1428"/>
</dbReference>
<dbReference type="EMBL" id="FOMB01000005">
    <property type="protein sequence ID" value="SFC46106.1"/>
    <property type="molecule type" value="Genomic_DNA"/>
</dbReference>
<dbReference type="Pfam" id="PF07237">
    <property type="entry name" value="DUF1428"/>
    <property type="match status" value="1"/>
</dbReference>
<reference evidence="1 2" key="1">
    <citation type="submission" date="2016-10" db="EMBL/GenBank/DDBJ databases">
        <authorList>
            <person name="de Groot N.N."/>
        </authorList>
    </citation>
    <scope>NUCLEOTIDE SEQUENCE [LARGE SCALE GENOMIC DNA]</scope>
    <source>
        <strain evidence="1 2">CGMCC 1.10210</strain>
    </source>
</reference>
<organism evidence="1 2">
    <name type="scientific">Devosia psychrophila</name>
    <dbReference type="NCBI Taxonomy" id="728005"/>
    <lineage>
        <taxon>Bacteria</taxon>
        <taxon>Pseudomonadati</taxon>
        <taxon>Pseudomonadota</taxon>
        <taxon>Alphaproteobacteria</taxon>
        <taxon>Hyphomicrobiales</taxon>
        <taxon>Devosiaceae</taxon>
        <taxon>Devosia</taxon>
    </lineage>
</organism>
<dbReference type="InterPro" id="IPR011008">
    <property type="entry name" value="Dimeric_a/b-barrel"/>
</dbReference>
<name>A0A1I1JCE9_9HYPH</name>
<sequence length="139" mass="15269">MPFDGARLIYGGFHGVHEVGTAAKPGYVDGAIIPVLTARKDDYSALLKRQAAIFTELGATRFIDAWGDNVPDGKQTDFKKAVNAKPDETVVFSFIEWPSKTVRGAAWPKIFQDPRMQEDNAPGDDTRRIFGGFLPLLDA</sequence>
<dbReference type="STRING" id="728005.SAMN04488059_105149"/>
<evidence type="ECO:0000313" key="1">
    <source>
        <dbReference type="EMBL" id="SFC46106.1"/>
    </source>
</evidence>
<evidence type="ECO:0000313" key="2">
    <source>
        <dbReference type="Proteomes" id="UP000182258"/>
    </source>
</evidence>
<protein>
    <submittedName>
        <fullName evidence="1">Uncharacterized conserved protein YbaA, DUF1428 family</fullName>
    </submittedName>
</protein>
<dbReference type="AlphaFoldDB" id="A0A1I1JCE9"/>